<proteinExistence type="predicted"/>
<feature type="compositionally biased region" description="Polar residues" evidence="1">
    <location>
        <begin position="41"/>
        <end position="51"/>
    </location>
</feature>
<sequence length="98" mass="10424">MAPGGRDCASLYPSWGILKAKTSSLDAYVSVPHLDRPIDNSPGSRDGSISAQAPYPHQPNSVPSCGGGVPIHVFRELWALLTSLLGNSAELQLIRSLR</sequence>
<accession>A0ABQ9UF96</accession>
<keyword evidence="3" id="KW-1185">Reference proteome</keyword>
<protein>
    <submittedName>
        <fullName evidence="2">Uncharacterized protein</fullName>
    </submittedName>
</protein>
<reference evidence="2 3" key="1">
    <citation type="submission" date="2023-05" db="EMBL/GenBank/DDBJ databases">
        <title>B98-5 Cell Line De Novo Hybrid Assembly: An Optical Mapping Approach.</title>
        <authorList>
            <person name="Kananen K."/>
            <person name="Auerbach J.A."/>
            <person name="Kautto E."/>
            <person name="Blachly J.S."/>
        </authorList>
    </citation>
    <scope>NUCLEOTIDE SEQUENCE [LARGE SCALE GENOMIC DNA]</scope>
    <source>
        <strain evidence="2">B95-8</strain>
        <tissue evidence="2">Cell line</tissue>
    </source>
</reference>
<evidence type="ECO:0000313" key="2">
    <source>
        <dbReference type="EMBL" id="KAK2095258.1"/>
    </source>
</evidence>
<comment type="caution">
    <text evidence="2">The sequence shown here is derived from an EMBL/GenBank/DDBJ whole genome shotgun (WGS) entry which is preliminary data.</text>
</comment>
<feature type="region of interest" description="Disordered" evidence="1">
    <location>
        <begin position="36"/>
        <end position="62"/>
    </location>
</feature>
<evidence type="ECO:0000256" key="1">
    <source>
        <dbReference type="SAM" id="MobiDB-lite"/>
    </source>
</evidence>
<dbReference type="Proteomes" id="UP001266305">
    <property type="component" value="Unassembled WGS sequence"/>
</dbReference>
<organism evidence="2 3">
    <name type="scientific">Saguinus oedipus</name>
    <name type="common">Cotton-top tamarin</name>
    <name type="synonym">Oedipomidas oedipus</name>
    <dbReference type="NCBI Taxonomy" id="9490"/>
    <lineage>
        <taxon>Eukaryota</taxon>
        <taxon>Metazoa</taxon>
        <taxon>Chordata</taxon>
        <taxon>Craniata</taxon>
        <taxon>Vertebrata</taxon>
        <taxon>Euteleostomi</taxon>
        <taxon>Mammalia</taxon>
        <taxon>Eutheria</taxon>
        <taxon>Euarchontoglires</taxon>
        <taxon>Primates</taxon>
        <taxon>Haplorrhini</taxon>
        <taxon>Platyrrhini</taxon>
        <taxon>Cebidae</taxon>
        <taxon>Callitrichinae</taxon>
        <taxon>Saguinus</taxon>
    </lineage>
</organism>
<gene>
    <name evidence="2" type="ORF">P7K49_026674</name>
</gene>
<dbReference type="EMBL" id="JASSZA010000013">
    <property type="protein sequence ID" value="KAK2095258.1"/>
    <property type="molecule type" value="Genomic_DNA"/>
</dbReference>
<evidence type="ECO:0000313" key="3">
    <source>
        <dbReference type="Proteomes" id="UP001266305"/>
    </source>
</evidence>
<name>A0ABQ9UF96_SAGOE</name>